<proteinExistence type="predicted"/>
<dbReference type="GeneID" id="29069131"/>
<organism evidence="1 2">
    <name type="scientific">Erwinia phage vB_EamM_Huxley</name>
    <dbReference type="NCBI Taxonomy" id="1883373"/>
    <lineage>
        <taxon>Viruses</taxon>
        <taxon>Duplodnaviria</taxon>
        <taxon>Heunggongvirae</taxon>
        <taxon>Uroviricota</taxon>
        <taxon>Caudoviricetes</taxon>
        <taxon>Chimalliviridae</taxon>
        <taxon>Machinavirus</taxon>
        <taxon>Machinavirus machina</taxon>
    </lineage>
</organism>
<reference evidence="2" key="1">
    <citation type="submission" date="2016-06" db="EMBL/GenBank/DDBJ databases">
        <authorList>
            <person name="Berg J.A."/>
            <person name="Grossarth S.E."/>
            <person name="Jarvis T.M."/>
            <person name="Merrill B.D."/>
            <person name="Breakwell D.P."/>
            <person name="Hope S."/>
            <person name="Grose J.H."/>
        </authorList>
    </citation>
    <scope>NUCLEOTIDE SEQUENCE [LARGE SCALE GENOMIC DNA]</scope>
</reference>
<dbReference type="Proteomes" id="UP000203302">
    <property type="component" value="Segment"/>
</dbReference>
<evidence type="ECO:0000313" key="2">
    <source>
        <dbReference type="Proteomes" id="UP000203302"/>
    </source>
</evidence>
<evidence type="ECO:0000313" key="1">
    <source>
        <dbReference type="EMBL" id="ANZ49098.1"/>
    </source>
</evidence>
<gene>
    <name evidence="1" type="ORF">HUXLEY_9</name>
</gene>
<name>A0A1B2ICV5_9CAUD</name>
<dbReference type="EMBL" id="KX397368">
    <property type="protein sequence ID" value="ANZ49098.1"/>
    <property type="molecule type" value="Genomic_DNA"/>
</dbReference>
<accession>A0A1B2ICV5</accession>
<sequence>MQGLLGFVLDMMGSLRRLIKQLRIWKLAHYWFTGEKASRESVPCKLRIYISMFTAVSIGQAPER</sequence>
<dbReference type="RefSeq" id="YP_009292984.1">
    <property type="nucleotide sequence ID" value="NC_031127.1"/>
</dbReference>
<protein>
    <submittedName>
        <fullName evidence="1">Uncharacterized protein</fullName>
    </submittedName>
</protein>
<dbReference type="KEGG" id="vg:29069131"/>